<comment type="caution">
    <text evidence="2">The sequence shown here is derived from an EMBL/GenBank/DDBJ whole genome shotgun (WGS) entry which is preliminary data.</text>
</comment>
<protein>
    <submittedName>
        <fullName evidence="2">Uncharacterized protein</fullName>
    </submittedName>
</protein>
<evidence type="ECO:0000313" key="2">
    <source>
        <dbReference type="EMBL" id="GBN17515.1"/>
    </source>
</evidence>
<feature type="region of interest" description="Disordered" evidence="1">
    <location>
        <begin position="1"/>
        <end position="24"/>
    </location>
</feature>
<dbReference type="AlphaFoldDB" id="A0A4Y2LRR5"/>
<accession>A0A4Y2LRR5</accession>
<keyword evidence="3" id="KW-1185">Reference proteome</keyword>
<organism evidence="2 3">
    <name type="scientific">Araneus ventricosus</name>
    <name type="common">Orbweaver spider</name>
    <name type="synonym">Epeira ventricosa</name>
    <dbReference type="NCBI Taxonomy" id="182803"/>
    <lineage>
        <taxon>Eukaryota</taxon>
        <taxon>Metazoa</taxon>
        <taxon>Ecdysozoa</taxon>
        <taxon>Arthropoda</taxon>
        <taxon>Chelicerata</taxon>
        <taxon>Arachnida</taxon>
        <taxon>Araneae</taxon>
        <taxon>Araneomorphae</taxon>
        <taxon>Entelegynae</taxon>
        <taxon>Araneoidea</taxon>
        <taxon>Araneidae</taxon>
        <taxon>Araneus</taxon>
    </lineage>
</organism>
<gene>
    <name evidence="2" type="ORF">AVEN_220496_1</name>
</gene>
<feature type="compositionally biased region" description="Basic residues" evidence="1">
    <location>
        <begin position="1"/>
        <end position="11"/>
    </location>
</feature>
<reference evidence="2 3" key="1">
    <citation type="journal article" date="2019" name="Sci. Rep.">
        <title>Orb-weaving spider Araneus ventricosus genome elucidates the spidroin gene catalogue.</title>
        <authorList>
            <person name="Kono N."/>
            <person name="Nakamura H."/>
            <person name="Ohtoshi R."/>
            <person name="Moran D.A.P."/>
            <person name="Shinohara A."/>
            <person name="Yoshida Y."/>
            <person name="Fujiwara M."/>
            <person name="Mori M."/>
            <person name="Tomita M."/>
            <person name="Arakawa K."/>
        </authorList>
    </citation>
    <scope>NUCLEOTIDE SEQUENCE [LARGE SCALE GENOMIC DNA]</scope>
</reference>
<proteinExistence type="predicted"/>
<evidence type="ECO:0000313" key="3">
    <source>
        <dbReference type="Proteomes" id="UP000499080"/>
    </source>
</evidence>
<sequence>MGRNKGPHISRLKANPRYNRASRSQCLRRAREKEALMELCKPQQIINENFQDCCSREMTNTDSVPTTSREILNPHEEKKRTSDFLQNAIIIDSFSVIKTEIIDPSEKNPGLIFQDDSQYVTTIDSMPIVDSSRTNQKLLLPNIKVEPESEAPFLSHLPQTNRESASSKKENIGFNHAINYNKVIKKNVPTIKSKSVCGCFEKIAMVRHLCESYLELVQQDNTNQLCLCKAGNCTLPEDMKPMEKLMKKLSRLLNPDFGKVTCCMNEIDDLVEQSF</sequence>
<dbReference type="Proteomes" id="UP000499080">
    <property type="component" value="Unassembled WGS sequence"/>
</dbReference>
<evidence type="ECO:0000256" key="1">
    <source>
        <dbReference type="SAM" id="MobiDB-lite"/>
    </source>
</evidence>
<dbReference type="EMBL" id="BGPR01006267">
    <property type="protein sequence ID" value="GBN17515.1"/>
    <property type="molecule type" value="Genomic_DNA"/>
</dbReference>
<name>A0A4Y2LRR5_ARAVE</name>